<gene>
    <name evidence="1" type="ORF">JCM21531_3024</name>
</gene>
<reference evidence="1" key="1">
    <citation type="journal article" date="2014" name="Genome Announc.">
        <title>Draft Genome Sequence of Clostridium straminisolvens Strain JCM 21531T, Isolated from a Cellulose-Degrading Bacterial Community.</title>
        <authorList>
            <person name="Yuki M."/>
            <person name="Oshima K."/>
            <person name="Suda W."/>
            <person name="Sakamoto M."/>
            <person name="Kitamura K."/>
            <person name="Iida T."/>
            <person name="Hattori M."/>
            <person name="Ohkuma M."/>
        </authorList>
    </citation>
    <scope>NUCLEOTIDE SEQUENCE [LARGE SCALE GENOMIC DNA]</scope>
    <source>
        <strain evidence="1">JCM 21531</strain>
    </source>
</reference>
<protein>
    <submittedName>
        <fullName evidence="1">Uncharacterized protein</fullName>
    </submittedName>
</protein>
<sequence length="192" mass="21338">MEHALGDGVHYIGNLKFHCLKLLFIFLDHFRDLCIPGSCVIVYHICGRFDYFITEQIIIKGVDDLLFNEILIDRLHITGPFRLPGAAFIITVHGFIPAHPGPLAGHGSATLAAKDTAGQNIHGFRRICATGALIGFQSLFHPFPKFLGNYGRTSSGDPDNFIIGLQFMAIPLPVYLVINLIEHKNTDILFIR</sequence>
<organism evidence="1 2">
    <name type="scientific">Acetivibrio straminisolvens JCM 21531</name>
    <dbReference type="NCBI Taxonomy" id="1294263"/>
    <lineage>
        <taxon>Bacteria</taxon>
        <taxon>Bacillati</taxon>
        <taxon>Bacillota</taxon>
        <taxon>Clostridia</taxon>
        <taxon>Eubacteriales</taxon>
        <taxon>Oscillospiraceae</taxon>
        <taxon>Acetivibrio</taxon>
    </lineage>
</organism>
<dbReference type="AlphaFoldDB" id="W4V8G1"/>
<proteinExistence type="predicted"/>
<accession>W4V8G1</accession>
<comment type="caution">
    <text evidence="1">The sequence shown here is derived from an EMBL/GenBank/DDBJ whole genome shotgun (WGS) entry which is preliminary data.</text>
</comment>
<evidence type="ECO:0000313" key="2">
    <source>
        <dbReference type="Proteomes" id="UP000019109"/>
    </source>
</evidence>
<dbReference type="EMBL" id="BAVR01000039">
    <property type="protein sequence ID" value="GAE89492.1"/>
    <property type="molecule type" value="Genomic_DNA"/>
</dbReference>
<name>W4V8G1_9FIRM</name>
<dbReference type="Proteomes" id="UP000019109">
    <property type="component" value="Unassembled WGS sequence"/>
</dbReference>
<keyword evidence="2" id="KW-1185">Reference proteome</keyword>
<evidence type="ECO:0000313" key="1">
    <source>
        <dbReference type="EMBL" id="GAE89492.1"/>
    </source>
</evidence>